<dbReference type="GO" id="GO:0009425">
    <property type="term" value="C:bacterial-type flagellum basal body"/>
    <property type="evidence" value="ECO:0007669"/>
    <property type="project" value="UniProtKB-SubCell"/>
</dbReference>
<evidence type="ECO:0000313" key="8">
    <source>
        <dbReference type="Proteomes" id="UP001221566"/>
    </source>
</evidence>
<evidence type="ECO:0000256" key="2">
    <source>
        <dbReference type="ARBA" id="ARBA00009272"/>
    </source>
</evidence>
<dbReference type="Proteomes" id="UP001221566">
    <property type="component" value="Unassembled WGS sequence"/>
</dbReference>
<dbReference type="GO" id="GO:0003774">
    <property type="term" value="F:cytoskeletal motor activity"/>
    <property type="evidence" value="ECO:0007669"/>
    <property type="project" value="InterPro"/>
</dbReference>
<evidence type="ECO:0000256" key="4">
    <source>
        <dbReference type="HAMAP-Rule" id="MF_00724"/>
    </source>
</evidence>
<reference evidence="5 8" key="2">
    <citation type="submission" date="2023-01" db="EMBL/GenBank/DDBJ databases">
        <title>Novel species of the genus Vogesella isolated from rivers.</title>
        <authorList>
            <person name="Lu H."/>
        </authorList>
    </citation>
    <scope>NUCLEOTIDE SEQUENCE [LARGE SCALE GENOMIC DNA]</scope>
    <source>
        <strain evidence="5 8">SH7W</strain>
    </source>
</reference>
<protein>
    <recommendedName>
        <fullName evidence="4">Flagellar hook-basal body complex protein FliE</fullName>
    </recommendedName>
</protein>
<comment type="similarity">
    <text evidence="2 4">Belongs to the FliE family.</text>
</comment>
<keyword evidence="6" id="KW-0282">Flagellum</keyword>
<reference evidence="6 7" key="1">
    <citation type="submission" date="2018-10" db="EMBL/GenBank/DDBJ databases">
        <title>Genomic Encyclopedia of Type Strains, Phase IV (KMG-IV): sequencing the most valuable type-strain genomes for metagenomic binning, comparative biology and taxonomic classification.</title>
        <authorList>
            <person name="Goeker M."/>
        </authorList>
    </citation>
    <scope>NUCLEOTIDE SEQUENCE [LARGE SCALE GENOMIC DNA]</scope>
    <source>
        <strain evidence="6 7">DSM 3303</strain>
    </source>
</reference>
<dbReference type="Pfam" id="PF02049">
    <property type="entry name" value="FliE"/>
    <property type="match status" value="1"/>
</dbReference>
<comment type="subcellular location">
    <subcellularLocation>
        <location evidence="1 4">Bacterial flagellum basal body</location>
    </subcellularLocation>
</comment>
<dbReference type="Proteomes" id="UP000279384">
    <property type="component" value="Unassembled WGS sequence"/>
</dbReference>
<evidence type="ECO:0000256" key="3">
    <source>
        <dbReference type="ARBA" id="ARBA00023143"/>
    </source>
</evidence>
<accession>A0A495BDL7</accession>
<dbReference type="PANTHER" id="PTHR34653:SF1">
    <property type="entry name" value="FLAGELLAR HOOK-BASAL BODY COMPLEX PROTEIN FLIE"/>
    <property type="match status" value="1"/>
</dbReference>
<dbReference type="PANTHER" id="PTHR34653">
    <property type="match status" value="1"/>
</dbReference>
<dbReference type="RefSeq" id="WP_047968386.1">
    <property type="nucleotide sequence ID" value="NZ_JAQQKY010000001.1"/>
</dbReference>
<comment type="caution">
    <text evidence="6">The sequence shown here is derived from an EMBL/GenBank/DDBJ whole genome shotgun (WGS) entry which is preliminary data.</text>
</comment>
<dbReference type="EMBL" id="JAQQKY010000001">
    <property type="protein sequence ID" value="MDC7689868.1"/>
    <property type="molecule type" value="Genomic_DNA"/>
</dbReference>
<gene>
    <name evidence="4" type="primary">fliE</name>
    <name evidence="6" type="ORF">C8E02_1853</name>
    <name evidence="5" type="ORF">PQU93_03635</name>
</gene>
<dbReference type="EMBL" id="RBID01000014">
    <property type="protein sequence ID" value="RKQ58877.1"/>
    <property type="molecule type" value="Genomic_DNA"/>
</dbReference>
<keyword evidence="6" id="KW-0966">Cell projection</keyword>
<proteinExistence type="inferred from homology"/>
<organism evidence="6 7">
    <name type="scientific">Vogesella indigofera</name>
    <name type="common">Pseudomonas indigofera</name>
    <dbReference type="NCBI Taxonomy" id="45465"/>
    <lineage>
        <taxon>Bacteria</taxon>
        <taxon>Pseudomonadati</taxon>
        <taxon>Pseudomonadota</taxon>
        <taxon>Betaproteobacteria</taxon>
        <taxon>Neisseriales</taxon>
        <taxon>Chromobacteriaceae</taxon>
        <taxon>Vogesella</taxon>
    </lineage>
</organism>
<dbReference type="GO" id="GO:0071973">
    <property type="term" value="P:bacterial-type flagellum-dependent cell motility"/>
    <property type="evidence" value="ECO:0007669"/>
    <property type="project" value="InterPro"/>
</dbReference>
<keyword evidence="6" id="KW-0969">Cilium</keyword>
<name>A0A495BDL7_VOGIN</name>
<dbReference type="PRINTS" id="PR01006">
    <property type="entry name" value="FLGHOOKFLIE"/>
</dbReference>
<evidence type="ECO:0000313" key="7">
    <source>
        <dbReference type="Proteomes" id="UP000279384"/>
    </source>
</evidence>
<dbReference type="InterPro" id="IPR001624">
    <property type="entry name" value="FliE"/>
</dbReference>
<evidence type="ECO:0000313" key="5">
    <source>
        <dbReference type="EMBL" id="MDC7689868.1"/>
    </source>
</evidence>
<dbReference type="AlphaFoldDB" id="A0A495BDL7"/>
<keyword evidence="8" id="KW-1185">Reference proteome</keyword>
<sequence length="112" mass="11732">MAINLDLLIAADQQQIAKDMGALSHIAAASPLETGSADTAVSFSGAMMNAVSEVDTQNRVASDKMADVDSGRSDDLVGAMMLSQEASLSFSMLMQVRNKVVAAVDDLIKMPI</sequence>
<evidence type="ECO:0000256" key="1">
    <source>
        <dbReference type="ARBA" id="ARBA00004117"/>
    </source>
</evidence>
<dbReference type="HAMAP" id="MF_00724">
    <property type="entry name" value="FliE"/>
    <property type="match status" value="1"/>
</dbReference>
<evidence type="ECO:0000313" key="6">
    <source>
        <dbReference type="EMBL" id="RKQ58877.1"/>
    </source>
</evidence>
<keyword evidence="3 4" id="KW-0975">Bacterial flagellum</keyword>
<dbReference type="GO" id="GO:0005198">
    <property type="term" value="F:structural molecule activity"/>
    <property type="evidence" value="ECO:0007669"/>
    <property type="project" value="InterPro"/>
</dbReference>